<evidence type="ECO:0000256" key="1">
    <source>
        <dbReference type="SAM" id="MobiDB-lite"/>
    </source>
</evidence>
<reference evidence="2" key="1">
    <citation type="submission" date="2020-03" db="EMBL/GenBank/DDBJ databases">
        <title>The deep terrestrial virosphere.</title>
        <authorList>
            <person name="Holmfeldt K."/>
            <person name="Nilsson E."/>
            <person name="Simone D."/>
            <person name="Lopez-Fernandez M."/>
            <person name="Wu X."/>
            <person name="de Brujin I."/>
            <person name="Lundin D."/>
            <person name="Andersson A."/>
            <person name="Bertilsson S."/>
            <person name="Dopson M."/>
        </authorList>
    </citation>
    <scope>NUCLEOTIDE SEQUENCE</scope>
    <source>
        <strain evidence="2">MM415B00627</strain>
    </source>
</reference>
<gene>
    <name evidence="2" type="ORF">MM415B00627_0012</name>
</gene>
<feature type="region of interest" description="Disordered" evidence="1">
    <location>
        <begin position="1"/>
        <end position="29"/>
    </location>
</feature>
<sequence length="130" mass="14206">MARSDLDLQRQDAHQTREGLRGGYDPSPGTIGDYTGPTGVYALLSALRLIAGCNVMTLAGCRAEARRALDRAETLAKRQAQDAFLLREIRKIRAQWRPNVRAFSGEADSDQAHNAAVLSRLLVATKMPVS</sequence>
<feature type="compositionally biased region" description="Basic and acidic residues" evidence="1">
    <location>
        <begin position="1"/>
        <end position="20"/>
    </location>
</feature>
<dbReference type="AlphaFoldDB" id="A0A6M3J131"/>
<name>A0A6M3J131_9ZZZZ</name>
<protein>
    <submittedName>
        <fullName evidence="2">Uncharacterized protein</fullName>
    </submittedName>
</protein>
<accession>A0A6M3J131</accession>
<dbReference type="EMBL" id="MT141497">
    <property type="protein sequence ID" value="QJA63430.1"/>
    <property type="molecule type" value="Genomic_DNA"/>
</dbReference>
<evidence type="ECO:0000313" key="2">
    <source>
        <dbReference type="EMBL" id="QJA63430.1"/>
    </source>
</evidence>
<proteinExistence type="predicted"/>
<organism evidence="2">
    <name type="scientific">viral metagenome</name>
    <dbReference type="NCBI Taxonomy" id="1070528"/>
    <lineage>
        <taxon>unclassified sequences</taxon>
        <taxon>metagenomes</taxon>
        <taxon>organismal metagenomes</taxon>
    </lineage>
</organism>